<feature type="chain" id="PRO_5046074444" evidence="1">
    <location>
        <begin position="20"/>
        <end position="780"/>
    </location>
</feature>
<dbReference type="Gene3D" id="2.60.40.1080">
    <property type="match status" value="1"/>
</dbReference>
<dbReference type="InterPro" id="IPR022655">
    <property type="entry name" value="DUF1553"/>
</dbReference>
<dbReference type="PANTHER" id="PTHR35889:SF3">
    <property type="entry name" value="F-BOX DOMAIN-CONTAINING PROTEIN"/>
    <property type="match status" value="1"/>
</dbReference>
<feature type="signal peptide" evidence="1">
    <location>
        <begin position="1"/>
        <end position="19"/>
    </location>
</feature>
<protein>
    <submittedName>
        <fullName evidence="4">DUF1549 domain-containing protein</fullName>
    </submittedName>
</protein>
<evidence type="ECO:0000259" key="3">
    <source>
        <dbReference type="Pfam" id="PF07587"/>
    </source>
</evidence>
<dbReference type="RefSeq" id="WP_210653402.1">
    <property type="nucleotide sequence ID" value="NZ_JAGKQQ010000001.1"/>
</dbReference>
<organism evidence="4 5">
    <name type="scientific">Gemmata palustris</name>
    <dbReference type="NCBI Taxonomy" id="2822762"/>
    <lineage>
        <taxon>Bacteria</taxon>
        <taxon>Pseudomonadati</taxon>
        <taxon>Planctomycetota</taxon>
        <taxon>Planctomycetia</taxon>
        <taxon>Gemmatales</taxon>
        <taxon>Gemmataceae</taxon>
        <taxon>Gemmata</taxon>
    </lineage>
</organism>
<comment type="caution">
    <text evidence="4">The sequence shown here is derived from an EMBL/GenBank/DDBJ whole genome shotgun (WGS) entry which is preliminary data.</text>
</comment>
<keyword evidence="1" id="KW-0732">Signal</keyword>
<evidence type="ECO:0000256" key="1">
    <source>
        <dbReference type="SAM" id="SignalP"/>
    </source>
</evidence>
<evidence type="ECO:0000259" key="2">
    <source>
        <dbReference type="Pfam" id="PF07583"/>
    </source>
</evidence>
<dbReference type="Pfam" id="PF07587">
    <property type="entry name" value="PSD1"/>
    <property type="match status" value="1"/>
</dbReference>
<sequence>MFRSALLLTLVVGPASARAAEPGGPVDFERHVVGLLNKSGCSAGSCHGSFGGKGGLRLSLFGAEPEKDFLALTRGGGGRRINSADPNQSLLLLKATGQIPHGGGMRFAANSWQARALRHWIAGGGQRIADSGAVTRLEAVPSEHVLTKPGEMAQLSVRATFADGTTADVTAFCELRAKDDSVADVSLLGEVRAARPGDTAIVASYRGLTAVARVFVPILRAEPYPVVPEVNYVDRAVFAKLKRLNVVPSNLALDEEFLRRVAIDVTGGLPTPDEVRAFVADPDPKKREKAIDKLLTSPLHAALWATKMCDITGCNVDAMDGSPDQRTRRARMWHDWFRHRFATNVPYDRMVRGVLTATSREGHALREWIDAEIVRERVNDKGFDSTYHERATLDHYWRRFEGEEYFPLEKMAELTSTAFLGVRLECAQCHRHPFDRWTQTDYRAFANTFGRVRFDSSPDLTSAVVDLLEERRKLPPGKVSAPIPRLREVYLSDRSRRLPHPDTGAVLSARALGGPELTGTDPREALTDWVTRPDNPFFARAFVNRVWAHYFGTGMIDPVDDLAASNPASNEPLLTALAADFAKSGFDVRRLERTILVSRTYQLSSTPNDTNRRDHGNFARSYPRPLMAEAVLDALNDALGTKEDFGADAPAGARAVEVATNRVRAGHAARVFSVFGRPARTSTCDCERPSGPALPQTLFLMTDPVLLKKITGGRLAKLLAAKMSDARIVDELFLATLSRLPDAGEKTTALERVSAASDREAGLVDVLWALVNTREFILNH</sequence>
<dbReference type="EMBL" id="JAGKQQ010000001">
    <property type="protein sequence ID" value="MBP3955318.1"/>
    <property type="molecule type" value="Genomic_DNA"/>
</dbReference>
<dbReference type="Proteomes" id="UP000676565">
    <property type="component" value="Unassembled WGS sequence"/>
</dbReference>
<feature type="domain" description="DUF1553" evidence="3">
    <location>
        <begin position="523"/>
        <end position="750"/>
    </location>
</feature>
<accession>A0ABS5BR21</accession>
<dbReference type="PANTHER" id="PTHR35889">
    <property type="entry name" value="CYCLOINULO-OLIGOSACCHARIDE FRUCTANOTRANSFERASE-RELATED"/>
    <property type="match status" value="1"/>
</dbReference>
<evidence type="ECO:0000313" key="4">
    <source>
        <dbReference type="EMBL" id="MBP3955318.1"/>
    </source>
</evidence>
<reference evidence="4 5" key="1">
    <citation type="submission" date="2021-04" db="EMBL/GenBank/DDBJ databases">
        <authorList>
            <person name="Ivanova A."/>
        </authorList>
    </citation>
    <scope>NUCLEOTIDE SEQUENCE [LARGE SCALE GENOMIC DNA]</scope>
    <source>
        <strain evidence="4 5">G18</strain>
    </source>
</reference>
<feature type="domain" description="DUF1549" evidence="2">
    <location>
        <begin position="233"/>
        <end position="452"/>
    </location>
</feature>
<gene>
    <name evidence="4" type="ORF">J8F10_08495</name>
</gene>
<dbReference type="Pfam" id="PF07583">
    <property type="entry name" value="PSCyt2"/>
    <property type="match status" value="1"/>
</dbReference>
<proteinExistence type="predicted"/>
<name>A0ABS5BR21_9BACT</name>
<dbReference type="InterPro" id="IPR011444">
    <property type="entry name" value="DUF1549"/>
</dbReference>
<evidence type="ECO:0000313" key="5">
    <source>
        <dbReference type="Proteomes" id="UP000676565"/>
    </source>
</evidence>
<keyword evidence="5" id="KW-1185">Reference proteome</keyword>